<dbReference type="SUPFAM" id="SSF55785">
    <property type="entry name" value="PYP-like sensor domain (PAS domain)"/>
    <property type="match status" value="1"/>
</dbReference>
<evidence type="ECO:0000259" key="11">
    <source>
        <dbReference type="PROSITE" id="PS50112"/>
    </source>
</evidence>
<dbReference type="PANTHER" id="PTHR43065:SF10">
    <property type="entry name" value="PEROXIDE STRESS-ACTIVATED HISTIDINE KINASE MAK3"/>
    <property type="match status" value="1"/>
</dbReference>
<accession>A0A845BL35</accession>
<name>A0A845BL35_9NEIS</name>
<dbReference type="Proteomes" id="UP000467214">
    <property type="component" value="Unassembled WGS sequence"/>
</dbReference>
<dbReference type="SMART" id="SM00387">
    <property type="entry name" value="HATPase_c"/>
    <property type="match status" value="1"/>
</dbReference>
<dbReference type="AlphaFoldDB" id="A0A845BL35"/>
<dbReference type="GO" id="GO:0000155">
    <property type="term" value="F:phosphorelay sensor kinase activity"/>
    <property type="evidence" value="ECO:0007669"/>
    <property type="project" value="InterPro"/>
</dbReference>
<evidence type="ECO:0000256" key="7">
    <source>
        <dbReference type="ARBA" id="ARBA00022840"/>
    </source>
</evidence>
<evidence type="ECO:0000256" key="5">
    <source>
        <dbReference type="ARBA" id="ARBA00022741"/>
    </source>
</evidence>
<comment type="catalytic activity">
    <reaction evidence="1">
        <text>ATP + protein L-histidine = ADP + protein N-phospho-L-histidine.</text>
        <dbReference type="EC" id="2.7.13.3"/>
    </reaction>
</comment>
<dbReference type="SMART" id="SM00388">
    <property type="entry name" value="HisKA"/>
    <property type="match status" value="1"/>
</dbReference>
<evidence type="ECO:0000256" key="6">
    <source>
        <dbReference type="ARBA" id="ARBA00022777"/>
    </source>
</evidence>
<dbReference type="CDD" id="cd00082">
    <property type="entry name" value="HisKA"/>
    <property type="match status" value="1"/>
</dbReference>
<feature type="domain" description="PAS" evidence="11">
    <location>
        <begin position="271"/>
        <end position="317"/>
    </location>
</feature>
<dbReference type="InterPro" id="IPR036890">
    <property type="entry name" value="HATPase_C_sf"/>
</dbReference>
<dbReference type="NCBIfam" id="TIGR00229">
    <property type="entry name" value="sensory_box"/>
    <property type="match status" value="1"/>
</dbReference>
<dbReference type="InterPro" id="IPR035965">
    <property type="entry name" value="PAS-like_dom_sf"/>
</dbReference>
<dbReference type="InterPro" id="IPR036097">
    <property type="entry name" value="HisK_dim/P_sf"/>
</dbReference>
<keyword evidence="7" id="KW-0067">ATP-binding</keyword>
<dbReference type="PROSITE" id="PS50112">
    <property type="entry name" value="PAS"/>
    <property type="match status" value="1"/>
</dbReference>
<dbReference type="InterPro" id="IPR003594">
    <property type="entry name" value="HATPase_dom"/>
</dbReference>
<dbReference type="Pfam" id="PF13426">
    <property type="entry name" value="PAS_9"/>
    <property type="match status" value="1"/>
</dbReference>
<keyword evidence="6" id="KW-0418">Kinase</keyword>
<dbReference type="PANTHER" id="PTHR43065">
    <property type="entry name" value="SENSOR HISTIDINE KINASE"/>
    <property type="match status" value="1"/>
</dbReference>
<feature type="domain" description="Histidine kinase" evidence="10">
    <location>
        <begin position="528"/>
        <end position="743"/>
    </location>
</feature>
<reference evidence="13 14" key="1">
    <citation type="submission" date="2019-12" db="EMBL/GenBank/DDBJ databases">
        <title>Neisseriaceae gen. nov. sp. Genome sequencing and assembly.</title>
        <authorList>
            <person name="Liu Z."/>
            <person name="Li A."/>
        </authorList>
    </citation>
    <scope>NUCLEOTIDE SEQUENCE [LARGE SCALE GENOMIC DNA]</scope>
    <source>
        <strain evidence="13 14">B2N2-7</strain>
    </source>
</reference>
<keyword evidence="14" id="KW-1185">Reference proteome</keyword>
<evidence type="ECO:0000313" key="13">
    <source>
        <dbReference type="EMBL" id="MXR36110.1"/>
    </source>
</evidence>
<organism evidence="13 14">
    <name type="scientific">Craterilacuibacter sinensis</name>
    <dbReference type="NCBI Taxonomy" id="2686017"/>
    <lineage>
        <taxon>Bacteria</taxon>
        <taxon>Pseudomonadati</taxon>
        <taxon>Pseudomonadota</taxon>
        <taxon>Betaproteobacteria</taxon>
        <taxon>Neisseriales</taxon>
        <taxon>Neisseriaceae</taxon>
        <taxon>Craterilacuibacter</taxon>
    </lineage>
</organism>
<evidence type="ECO:0000256" key="4">
    <source>
        <dbReference type="ARBA" id="ARBA00022679"/>
    </source>
</evidence>
<dbReference type="SUPFAM" id="SSF55874">
    <property type="entry name" value="ATPase domain of HSP90 chaperone/DNA topoisomerase II/histidine kinase"/>
    <property type="match status" value="1"/>
</dbReference>
<dbReference type="EC" id="2.7.13.3" evidence="2"/>
<dbReference type="CDD" id="cd00130">
    <property type="entry name" value="PAS"/>
    <property type="match status" value="1"/>
</dbReference>
<evidence type="ECO:0000256" key="3">
    <source>
        <dbReference type="ARBA" id="ARBA00022553"/>
    </source>
</evidence>
<dbReference type="PROSITE" id="PS50113">
    <property type="entry name" value="PAC"/>
    <property type="match status" value="1"/>
</dbReference>
<dbReference type="Gene3D" id="3.30.565.10">
    <property type="entry name" value="Histidine kinase-like ATPase, C-terminal domain"/>
    <property type="match status" value="1"/>
</dbReference>
<evidence type="ECO:0000256" key="8">
    <source>
        <dbReference type="ARBA" id="ARBA00023012"/>
    </source>
</evidence>
<keyword evidence="9" id="KW-0812">Transmembrane</keyword>
<dbReference type="InterPro" id="IPR005467">
    <property type="entry name" value="His_kinase_dom"/>
</dbReference>
<dbReference type="PRINTS" id="PR00344">
    <property type="entry name" value="BCTRLSENSOR"/>
</dbReference>
<dbReference type="Pfam" id="PF00512">
    <property type="entry name" value="HisKA"/>
    <property type="match status" value="1"/>
</dbReference>
<protein>
    <recommendedName>
        <fullName evidence="2">histidine kinase</fullName>
        <ecNumber evidence="2">2.7.13.3</ecNumber>
    </recommendedName>
</protein>
<gene>
    <name evidence="13" type="ORF">GQF02_03855</name>
</gene>
<dbReference type="InterPro" id="IPR000014">
    <property type="entry name" value="PAS"/>
</dbReference>
<keyword evidence="5" id="KW-0547">Nucleotide-binding</keyword>
<keyword evidence="4" id="KW-0808">Transferase</keyword>
<keyword evidence="3" id="KW-0597">Phosphoprotein</keyword>
<keyword evidence="9" id="KW-0472">Membrane</keyword>
<evidence type="ECO:0000259" key="12">
    <source>
        <dbReference type="PROSITE" id="PS50113"/>
    </source>
</evidence>
<comment type="caution">
    <text evidence="13">The sequence shown here is derived from an EMBL/GenBank/DDBJ whole genome shotgun (WGS) entry which is preliminary data.</text>
</comment>
<feature type="domain" description="PAC" evidence="12">
    <location>
        <begin position="347"/>
        <end position="399"/>
    </location>
</feature>
<dbReference type="SUPFAM" id="SSF47384">
    <property type="entry name" value="Homodimeric domain of signal transducing histidine kinase"/>
    <property type="match status" value="1"/>
</dbReference>
<dbReference type="InterPro" id="IPR001610">
    <property type="entry name" value="PAC"/>
</dbReference>
<feature type="transmembrane region" description="Helical" evidence="9">
    <location>
        <begin position="12"/>
        <end position="33"/>
    </location>
</feature>
<evidence type="ECO:0000313" key="14">
    <source>
        <dbReference type="Proteomes" id="UP000467214"/>
    </source>
</evidence>
<dbReference type="InterPro" id="IPR003661">
    <property type="entry name" value="HisK_dim/P_dom"/>
</dbReference>
<evidence type="ECO:0000256" key="9">
    <source>
        <dbReference type="SAM" id="Phobius"/>
    </source>
</evidence>
<keyword evidence="8" id="KW-0902">Two-component regulatory system</keyword>
<evidence type="ECO:0000256" key="1">
    <source>
        <dbReference type="ARBA" id="ARBA00000085"/>
    </source>
</evidence>
<feature type="transmembrane region" description="Helical" evidence="9">
    <location>
        <begin position="230"/>
        <end position="253"/>
    </location>
</feature>
<dbReference type="GO" id="GO:0005524">
    <property type="term" value="F:ATP binding"/>
    <property type="evidence" value="ECO:0007669"/>
    <property type="project" value="UniProtKB-KW"/>
</dbReference>
<dbReference type="Pfam" id="PF02518">
    <property type="entry name" value="HATPase_c"/>
    <property type="match status" value="1"/>
</dbReference>
<dbReference type="Gene3D" id="3.30.450.20">
    <property type="entry name" value="PAS domain"/>
    <property type="match status" value="1"/>
</dbReference>
<dbReference type="PROSITE" id="PS50109">
    <property type="entry name" value="HIS_KIN"/>
    <property type="match status" value="1"/>
</dbReference>
<evidence type="ECO:0000259" key="10">
    <source>
        <dbReference type="PROSITE" id="PS50109"/>
    </source>
</evidence>
<evidence type="ECO:0000256" key="2">
    <source>
        <dbReference type="ARBA" id="ARBA00012438"/>
    </source>
</evidence>
<dbReference type="InterPro" id="IPR004358">
    <property type="entry name" value="Sig_transdc_His_kin-like_C"/>
</dbReference>
<sequence length="759" mass="83633">MLKPRSVRLLLSFTGVAFIALLLCIGSISFLLYRDWQEEQRDTLIQDVLWLEQSIRVSLDGERYWAQNMATSLAGVKRSAAHLANARALFLREHPDVVELGLVVSADLAEKTRVAPEMDALWRAARLGHAAYGEPYQGKDGRYRFDLAVALPDRPGQFLRLVYRFDRLLQSQVPWWMAERYHISLVDVGGKVIASKFPQHEPQGTLSHQLSFDPPGFGLSLRAVSYRQSLGVTLPVLVGVIILLALALAGAFWRIRRYTGERLRAERALSGEISLRQAMEDGMKNGLLVFDLSGRIVYVNRAFCRMTASEPESLPGRMPPYPFWGGGAPVDLLAMLKDFGCDGWPEHGLELQLQTPQGSVVEVRVYVTPLGDGDGGQRGWIASMYDITELKRQRLTMVASRERFLAVLNGLETGLCVSAGGGLTLLYSNPAFTRLWPLAGEGSYCVVLPGLPLLAGSEGQLIEYGPDAAGHYFELQHSRIEWSDGEQAWLTRLRDVTEARLRDERERALEVRFQTTTRLVAMGEMASSLAHELGQPLTAINTYASGLKRRLAGVESLPDGVTPALQALADQAQRAGQIVGSIRAFVKRHTPQLQEVDPLVLMPHALSLAQPLADKHLVPLRLTQLGRPCALQLDPVLIEQVMLNLVKNAIEAQVEAGVTRPRVDVRAESGVSSWRVEVQDNGPGLSEAAYANLFTPFYSSKADGMGIGLNICRSIIEFHRGEFGVTRTLAGGCVFWFTLPLSGQGHALPDTTSGRAFQA</sequence>
<keyword evidence="9" id="KW-1133">Transmembrane helix</keyword>
<dbReference type="SMART" id="SM00086">
    <property type="entry name" value="PAC"/>
    <property type="match status" value="1"/>
</dbReference>
<dbReference type="EMBL" id="WSSB01000002">
    <property type="protein sequence ID" value="MXR36110.1"/>
    <property type="molecule type" value="Genomic_DNA"/>
</dbReference>
<dbReference type="InterPro" id="IPR000700">
    <property type="entry name" value="PAS-assoc_C"/>
</dbReference>
<proteinExistence type="predicted"/>
<dbReference type="Gene3D" id="1.10.287.130">
    <property type="match status" value="1"/>
</dbReference>